<feature type="transmembrane region" description="Helical" evidence="1">
    <location>
        <begin position="191"/>
        <end position="217"/>
    </location>
</feature>
<evidence type="ECO:0000259" key="2">
    <source>
        <dbReference type="Pfam" id="PF13559"/>
    </source>
</evidence>
<keyword evidence="1" id="KW-0812">Transmembrane</keyword>
<protein>
    <recommendedName>
        <fullName evidence="2">Protein-glutamine gamma-glutamyltransferase-like C-terminal domain-containing protein</fullName>
    </recommendedName>
</protein>
<keyword evidence="1" id="KW-0472">Membrane</keyword>
<feature type="transmembrane region" description="Helical" evidence="1">
    <location>
        <begin position="148"/>
        <end position="170"/>
    </location>
</feature>
<evidence type="ECO:0000313" key="3">
    <source>
        <dbReference type="EMBL" id="GED71476.1"/>
    </source>
</evidence>
<gene>
    <name evidence="3" type="ORF">BRE01_51780</name>
</gene>
<feature type="transmembrane region" description="Helical" evidence="1">
    <location>
        <begin position="38"/>
        <end position="56"/>
    </location>
</feature>
<feature type="domain" description="Protein-glutamine gamma-glutamyltransferase-like C-terminal" evidence="2">
    <location>
        <begin position="361"/>
        <end position="432"/>
    </location>
</feature>
<evidence type="ECO:0000313" key="4">
    <source>
        <dbReference type="Proteomes" id="UP000319578"/>
    </source>
</evidence>
<feature type="transmembrane region" description="Helical" evidence="1">
    <location>
        <begin position="68"/>
        <end position="98"/>
    </location>
</feature>
<organism evidence="3 4">
    <name type="scientific">Brevibacillus reuszeri</name>
    <dbReference type="NCBI Taxonomy" id="54915"/>
    <lineage>
        <taxon>Bacteria</taxon>
        <taxon>Bacillati</taxon>
        <taxon>Bacillota</taxon>
        <taxon>Bacilli</taxon>
        <taxon>Bacillales</taxon>
        <taxon>Paenibacillaceae</taxon>
        <taxon>Brevibacillus</taxon>
    </lineage>
</organism>
<keyword evidence="4" id="KW-1185">Reference proteome</keyword>
<reference evidence="3 4" key="1">
    <citation type="submission" date="2019-06" db="EMBL/GenBank/DDBJ databases">
        <title>Whole genome shotgun sequence of Brevibacillus reuszeri NBRC 15719.</title>
        <authorList>
            <person name="Hosoyama A."/>
            <person name="Uohara A."/>
            <person name="Ohji S."/>
            <person name="Ichikawa N."/>
        </authorList>
    </citation>
    <scope>NUCLEOTIDE SEQUENCE [LARGE SCALE GENOMIC DNA]</scope>
    <source>
        <strain evidence="3 4">NBRC 15719</strain>
    </source>
</reference>
<sequence length="445" mass="49967">MMTLSTVGRWTLAFWLEALLIGSCLTLLGWLSAGLSPLLAFTVISLLLLVAGSWLYQGGGRSLLLHLLLYPTVLGVGLFSYYMFGSWLIALLLAGLYYWRIHSVSADGIGHANLQRRFVLALMVCLMQLVVAGVYGSVAHPDTFDPGVYYEMLTLILGSFLLVSMGAYVLREESLPVRLSAKIRMTLGGQVLGSRLLLIALYLAGGSALLGLLQLLWSWLKGPIGSALYFLLVPLLKVLTEWMEGLSEKMGKDRRVTDLLNNQGQGEEMPHEQVNAGEPLISMLEPYLIAAVILVFLILLGRYMWKRRYQAIQESKKEAVTASPTVYTPVSSVPDQDDTSWDVAKWFKKPIGPAEEPARYAYFQFLQEMAKQGFTIHRHETSQEFLRRIQRHPLPNPNRLELASRITGYYEQYRYQEQSLRDTDLEAMQEAVQALRSISPPPTET</sequence>
<name>A0ABQ0TUM9_9BACL</name>
<keyword evidence="1" id="KW-1133">Transmembrane helix</keyword>
<feature type="transmembrane region" description="Helical" evidence="1">
    <location>
        <begin position="287"/>
        <end position="305"/>
    </location>
</feature>
<accession>A0ABQ0TUM9</accession>
<evidence type="ECO:0000256" key="1">
    <source>
        <dbReference type="SAM" id="Phobius"/>
    </source>
</evidence>
<dbReference type="EMBL" id="BJON01000021">
    <property type="protein sequence ID" value="GED71476.1"/>
    <property type="molecule type" value="Genomic_DNA"/>
</dbReference>
<feature type="transmembrane region" description="Helical" evidence="1">
    <location>
        <begin position="12"/>
        <end position="31"/>
    </location>
</feature>
<proteinExistence type="predicted"/>
<dbReference type="InterPro" id="IPR025403">
    <property type="entry name" value="TgpA-like_C"/>
</dbReference>
<dbReference type="Pfam" id="PF13559">
    <property type="entry name" value="DUF4129"/>
    <property type="match status" value="1"/>
</dbReference>
<comment type="caution">
    <text evidence="3">The sequence shown here is derived from an EMBL/GenBank/DDBJ whole genome shotgun (WGS) entry which is preliminary data.</text>
</comment>
<feature type="transmembrane region" description="Helical" evidence="1">
    <location>
        <begin position="118"/>
        <end position="136"/>
    </location>
</feature>
<dbReference type="Proteomes" id="UP000319578">
    <property type="component" value="Unassembled WGS sequence"/>
</dbReference>
<dbReference type="RefSeq" id="WP_236700162.1">
    <property type="nucleotide sequence ID" value="NZ_BJON01000021.1"/>
</dbReference>